<comment type="caution">
    <text evidence="3">The sequence shown here is derived from an EMBL/GenBank/DDBJ whole genome shotgun (WGS) entry which is preliminary data.</text>
</comment>
<protein>
    <recommendedName>
        <fullName evidence="5">Recombinase family protein</fullName>
    </recommendedName>
</protein>
<dbReference type="SMART" id="SM00857">
    <property type="entry name" value="Resolvase"/>
    <property type="match status" value="1"/>
</dbReference>
<dbReference type="InterPro" id="IPR011109">
    <property type="entry name" value="DNA_bind_recombinase_dom"/>
</dbReference>
<reference evidence="3" key="1">
    <citation type="journal article" date="2014" name="Int. J. Syst. Evol. Microbiol.">
        <title>Complete genome sequence of Corynebacterium casei LMG S-19264T (=DSM 44701T), isolated from a smear-ripened cheese.</title>
        <authorList>
            <consortium name="US DOE Joint Genome Institute (JGI-PGF)"/>
            <person name="Walter F."/>
            <person name="Albersmeier A."/>
            <person name="Kalinowski J."/>
            <person name="Ruckert C."/>
        </authorList>
    </citation>
    <scope>NUCLEOTIDE SEQUENCE</scope>
    <source>
        <strain evidence="3">VKM B-2555</strain>
    </source>
</reference>
<dbReference type="GO" id="GO:0003677">
    <property type="term" value="F:DNA binding"/>
    <property type="evidence" value="ECO:0007669"/>
    <property type="project" value="InterPro"/>
</dbReference>
<dbReference type="InterPro" id="IPR036162">
    <property type="entry name" value="Resolvase-like_N_sf"/>
</dbReference>
<evidence type="ECO:0000313" key="4">
    <source>
        <dbReference type="Proteomes" id="UP001143364"/>
    </source>
</evidence>
<evidence type="ECO:0000259" key="1">
    <source>
        <dbReference type="PROSITE" id="PS51736"/>
    </source>
</evidence>
<evidence type="ECO:0000259" key="2">
    <source>
        <dbReference type="PROSITE" id="PS51737"/>
    </source>
</evidence>
<dbReference type="PROSITE" id="PS51736">
    <property type="entry name" value="RECOMBINASES_3"/>
    <property type="match status" value="1"/>
</dbReference>
<name>A0A9W6JIN9_9HYPH</name>
<keyword evidence="4" id="KW-1185">Reference proteome</keyword>
<dbReference type="Gene3D" id="3.40.50.1390">
    <property type="entry name" value="Resolvase, N-terminal catalytic domain"/>
    <property type="match status" value="1"/>
</dbReference>
<dbReference type="Proteomes" id="UP001143364">
    <property type="component" value="Unassembled WGS sequence"/>
</dbReference>
<reference evidence="3" key="2">
    <citation type="submission" date="2023-01" db="EMBL/GenBank/DDBJ databases">
        <authorList>
            <person name="Sun Q."/>
            <person name="Evtushenko L."/>
        </authorList>
    </citation>
    <scope>NUCLEOTIDE SEQUENCE</scope>
    <source>
        <strain evidence="3">VKM B-2555</strain>
    </source>
</reference>
<dbReference type="EMBL" id="BSFK01000007">
    <property type="protein sequence ID" value="GLK76459.1"/>
    <property type="molecule type" value="Genomic_DNA"/>
</dbReference>
<dbReference type="Pfam" id="PF07508">
    <property type="entry name" value="Recombinase"/>
    <property type="match status" value="1"/>
</dbReference>
<feature type="domain" description="Recombinase" evidence="2">
    <location>
        <begin position="177"/>
        <end position="291"/>
    </location>
</feature>
<dbReference type="PANTHER" id="PTHR30461">
    <property type="entry name" value="DNA-INVERTASE FROM LAMBDOID PROPHAGE"/>
    <property type="match status" value="1"/>
</dbReference>
<dbReference type="InterPro" id="IPR038109">
    <property type="entry name" value="DNA_bind_recomb_sf"/>
</dbReference>
<dbReference type="RefSeq" id="WP_271204332.1">
    <property type="nucleotide sequence ID" value="NZ_BSFK01000007.1"/>
</dbReference>
<gene>
    <name evidence="3" type="ORF">GCM10008171_17130</name>
</gene>
<dbReference type="PANTHER" id="PTHR30461:SF23">
    <property type="entry name" value="DNA RECOMBINASE-RELATED"/>
    <property type="match status" value="1"/>
</dbReference>
<dbReference type="GO" id="GO:0000150">
    <property type="term" value="F:DNA strand exchange activity"/>
    <property type="evidence" value="ECO:0007669"/>
    <property type="project" value="InterPro"/>
</dbReference>
<dbReference type="Gene3D" id="3.90.1750.20">
    <property type="entry name" value="Putative Large Serine Recombinase, Chain B, Domain 2"/>
    <property type="match status" value="1"/>
</dbReference>
<dbReference type="AlphaFoldDB" id="A0A9W6JIN9"/>
<evidence type="ECO:0000313" key="3">
    <source>
        <dbReference type="EMBL" id="GLK76459.1"/>
    </source>
</evidence>
<accession>A0A9W6JIN9</accession>
<proteinExistence type="predicted"/>
<dbReference type="CDD" id="cd03768">
    <property type="entry name" value="SR_ResInv"/>
    <property type="match status" value="1"/>
</dbReference>
<dbReference type="PROSITE" id="PS51737">
    <property type="entry name" value="RECOMBINASE_DNA_BIND"/>
    <property type="match status" value="1"/>
</dbReference>
<evidence type="ECO:0008006" key="5">
    <source>
        <dbReference type="Google" id="ProtNLM"/>
    </source>
</evidence>
<dbReference type="Pfam" id="PF00239">
    <property type="entry name" value="Resolvase"/>
    <property type="match status" value="1"/>
</dbReference>
<feature type="domain" description="Resolvase/invertase-type recombinase catalytic" evidence="1">
    <location>
        <begin position="17"/>
        <end position="169"/>
    </location>
</feature>
<dbReference type="InterPro" id="IPR006119">
    <property type="entry name" value="Resolv_N"/>
</dbReference>
<dbReference type="InterPro" id="IPR050639">
    <property type="entry name" value="SSR_resolvase"/>
</dbReference>
<organism evidence="3 4">
    <name type="scientific">Methylopila jiangsuensis</name>
    <dbReference type="NCBI Taxonomy" id="586230"/>
    <lineage>
        <taxon>Bacteria</taxon>
        <taxon>Pseudomonadati</taxon>
        <taxon>Pseudomonadota</taxon>
        <taxon>Alphaproteobacteria</taxon>
        <taxon>Hyphomicrobiales</taxon>
        <taxon>Methylopilaceae</taxon>
        <taxon>Methylopila</taxon>
    </lineage>
</organism>
<sequence>MASRKAAVRTIGRAKLRCAVYPRKSSEQGLEQEFNSLDAQREACEAYVASQRHEGWILSPVLYDDGGFSGGSMERPALQRLLADIAAGEIDVVVVYKVDRLTRALSDFARIVELFDRHRVSFVSVTQAFNTTTSMGRLTLNVLLSFAQFEREITGERIRDKIAASKKKGMWMGGQPPLGYDVRERKLVVNEAEAANVRSIFRRYIELGSVRELKAELDASSVISKLRMAADGSRYGGKPFSRGALYLMLSNRIYRGDIVHKTEVYPGEHAAIVDEALFAEAQSILADNRVERTTGSTAAEPSLLAGIV</sequence>
<dbReference type="SUPFAM" id="SSF53041">
    <property type="entry name" value="Resolvase-like"/>
    <property type="match status" value="1"/>
</dbReference>